<feature type="region of interest" description="Disordered" evidence="2">
    <location>
        <begin position="138"/>
        <end position="160"/>
    </location>
</feature>
<dbReference type="NCBIfam" id="NF045650">
    <property type="entry name" value="CD1247_Nterm"/>
    <property type="match status" value="1"/>
</dbReference>
<sequence>MDVQSHYSSDRLRRDIAYIKGLMEGQLQENRAPEGKVLNQMIQLLDGMAEDHERLNVRLTELEEYVEAVDEDLNEVELLVYDEMEDAEDEEDIGFWEMTCPDCHESILVNEEIFESGGMVDLKCPQCDTLLIVSDEGDVNRPERSGQSPVIQTAESSVEQ</sequence>
<dbReference type="Proteomes" id="UP000315636">
    <property type="component" value="Unassembled WGS sequence"/>
</dbReference>
<protein>
    <recommendedName>
        <fullName evidence="5">MJ0042 family finger-like domain-containing protein</fullName>
    </recommendedName>
</protein>
<dbReference type="OrthoDB" id="2381377at2"/>
<dbReference type="AlphaFoldDB" id="A0A521AXT2"/>
<gene>
    <name evidence="3" type="ORF">SAMN06264849_101418</name>
</gene>
<name>A0A521AXT2_9BACL</name>
<reference evidence="3 4" key="1">
    <citation type="submission" date="2017-05" db="EMBL/GenBank/DDBJ databases">
        <authorList>
            <person name="Varghese N."/>
            <person name="Submissions S."/>
        </authorList>
    </citation>
    <scope>NUCLEOTIDE SEQUENCE [LARGE SCALE GENOMIC DNA]</scope>
    <source>
        <strain evidence="3 4">DSM 45474</strain>
    </source>
</reference>
<evidence type="ECO:0000256" key="2">
    <source>
        <dbReference type="SAM" id="MobiDB-lite"/>
    </source>
</evidence>
<keyword evidence="1" id="KW-0175">Coiled coil</keyword>
<evidence type="ECO:0008006" key="5">
    <source>
        <dbReference type="Google" id="ProtNLM"/>
    </source>
</evidence>
<keyword evidence="4" id="KW-1185">Reference proteome</keyword>
<dbReference type="EMBL" id="FXTI01000001">
    <property type="protein sequence ID" value="SMO39634.1"/>
    <property type="molecule type" value="Genomic_DNA"/>
</dbReference>
<accession>A0A521AXT2</accession>
<proteinExistence type="predicted"/>
<dbReference type="InterPro" id="IPR054688">
    <property type="entry name" value="CD1247_N"/>
</dbReference>
<evidence type="ECO:0000313" key="4">
    <source>
        <dbReference type="Proteomes" id="UP000315636"/>
    </source>
</evidence>
<evidence type="ECO:0000256" key="1">
    <source>
        <dbReference type="SAM" id="Coils"/>
    </source>
</evidence>
<evidence type="ECO:0000313" key="3">
    <source>
        <dbReference type="EMBL" id="SMO39634.1"/>
    </source>
</evidence>
<organism evidence="3 4">
    <name type="scientific">Melghirimyces algeriensis</name>
    <dbReference type="NCBI Taxonomy" id="910412"/>
    <lineage>
        <taxon>Bacteria</taxon>
        <taxon>Bacillati</taxon>
        <taxon>Bacillota</taxon>
        <taxon>Bacilli</taxon>
        <taxon>Bacillales</taxon>
        <taxon>Thermoactinomycetaceae</taxon>
        <taxon>Melghirimyces</taxon>
    </lineage>
</organism>
<feature type="compositionally biased region" description="Polar residues" evidence="2">
    <location>
        <begin position="145"/>
        <end position="160"/>
    </location>
</feature>
<dbReference type="RefSeq" id="WP_142504097.1">
    <property type="nucleotide sequence ID" value="NZ_FXTI01000001.1"/>
</dbReference>
<feature type="coiled-coil region" evidence="1">
    <location>
        <begin position="52"/>
        <end position="79"/>
    </location>
</feature>